<evidence type="ECO:0000313" key="1">
    <source>
        <dbReference type="EMBL" id="QIA88661.1"/>
    </source>
</evidence>
<geneLocation type="plasmid" evidence="1 2">
    <name>unnamed2</name>
</geneLocation>
<protein>
    <submittedName>
        <fullName evidence="1">Uncharacterized protein</fullName>
    </submittedName>
</protein>
<sequence>MFNIFQKNNKNLNEDYAVKDKNHLYNLLRLGVLRSTYIRYRTSQLAIQKGIIDSSGELVAFKSFDDIDLQLSQLDLDFKERKYYKAHSDFEDDFDEDRLGRYQYEDFYFVMDKKDILVSIEHNEYYWQIMFKNILLPYSKELSKELYNLADLSTNKLGLNLLIRTGVHNSKMCVDLVFQAIKVDGSINIDDLVDFLFYQWNTSMNELCSIIEMTVKNSRGSYEN</sequence>
<dbReference type="Proteomes" id="UP000464749">
    <property type="component" value="Plasmid unnamed2"/>
</dbReference>
<dbReference type="AlphaFoldDB" id="A0A9X7T9B3"/>
<reference evidence="1 2" key="1">
    <citation type="submission" date="2019-06" db="EMBL/GenBank/DDBJ databases">
        <title>Whole genome sequencing of Lactobacillus johnsonii strain G2A.</title>
        <authorList>
            <person name="Conlan S."/>
            <person name="Thomas P.J."/>
            <person name="Mullikin J."/>
            <person name="Singer J."/>
            <person name="Weaver C."/>
            <person name="Segre J.A."/>
        </authorList>
    </citation>
    <scope>NUCLEOTIDE SEQUENCE [LARGE SCALE GENOMIC DNA]</scope>
    <source>
        <strain evidence="1 2">G2A</strain>
        <plasmid evidence="1 2">unnamed2</plasmid>
    </source>
</reference>
<dbReference type="EMBL" id="CP040856">
    <property type="protein sequence ID" value="QIA88661.1"/>
    <property type="molecule type" value="Genomic_DNA"/>
</dbReference>
<name>A0A9X7T9B3_LACJH</name>
<proteinExistence type="predicted"/>
<dbReference type="RefSeq" id="WP_204305260.1">
    <property type="nucleotide sequence ID" value="NZ_CP040856.1"/>
</dbReference>
<gene>
    <name evidence="1" type="ORF">FEE39_10490</name>
</gene>
<evidence type="ECO:0000313" key="2">
    <source>
        <dbReference type="Proteomes" id="UP000464749"/>
    </source>
</evidence>
<organism evidence="1 2">
    <name type="scientific">Lactobacillus johnsonii</name>
    <dbReference type="NCBI Taxonomy" id="33959"/>
    <lineage>
        <taxon>Bacteria</taxon>
        <taxon>Bacillati</taxon>
        <taxon>Bacillota</taxon>
        <taxon>Bacilli</taxon>
        <taxon>Lactobacillales</taxon>
        <taxon>Lactobacillaceae</taxon>
        <taxon>Lactobacillus</taxon>
    </lineage>
</organism>
<keyword evidence="1" id="KW-0614">Plasmid</keyword>
<accession>A0A9X7T9B3</accession>